<protein>
    <recommendedName>
        <fullName evidence="3">F-box domain-containing protein</fullName>
    </recommendedName>
</protein>
<dbReference type="EMBL" id="MU629568">
    <property type="protein sequence ID" value="KAJ1256054.1"/>
    <property type="molecule type" value="Genomic_DNA"/>
</dbReference>
<dbReference type="OrthoDB" id="582186at2759"/>
<dbReference type="SUPFAM" id="SSF81383">
    <property type="entry name" value="F-box domain"/>
    <property type="match status" value="1"/>
</dbReference>
<proteinExistence type="predicted"/>
<dbReference type="PANTHER" id="PTHR35828:SF13">
    <property type="entry name" value="OS01G0152100 PROTEIN"/>
    <property type="match status" value="1"/>
</dbReference>
<comment type="caution">
    <text evidence="1">The sequence shown here is derived from an EMBL/GenBank/DDBJ whole genome shotgun (WGS) entry which is preliminary data.</text>
</comment>
<dbReference type="InterPro" id="IPR036047">
    <property type="entry name" value="F-box-like_dom_sf"/>
</dbReference>
<dbReference type="AlphaFoldDB" id="A0A9W7XBU6"/>
<gene>
    <name evidence="1" type="ORF">BS78_K095000</name>
</gene>
<keyword evidence="2" id="KW-1185">Reference proteome</keyword>
<name>A0A9W7XBU6_9POAL</name>
<organism evidence="1 2">
    <name type="scientific">Paspalum vaginatum</name>
    <name type="common">seashore paspalum</name>
    <dbReference type="NCBI Taxonomy" id="158149"/>
    <lineage>
        <taxon>Eukaryota</taxon>
        <taxon>Viridiplantae</taxon>
        <taxon>Streptophyta</taxon>
        <taxon>Embryophyta</taxon>
        <taxon>Tracheophyta</taxon>
        <taxon>Spermatophyta</taxon>
        <taxon>Magnoliopsida</taxon>
        <taxon>Liliopsida</taxon>
        <taxon>Poales</taxon>
        <taxon>Poaceae</taxon>
        <taxon>PACMAD clade</taxon>
        <taxon>Panicoideae</taxon>
        <taxon>Andropogonodae</taxon>
        <taxon>Paspaleae</taxon>
        <taxon>Paspalinae</taxon>
        <taxon>Paspalum</taxon>
    </lineage>
</organism>
<reference evidence="1 2" key="1">
    <citation type="submission" date="2022-10" db="EMBL/GenBank/DDBJ databases">
        <title>WGS assembly of Paspalum vaginatum 540-79.</title>
        <authorList>
            <person name="Sun G."/>
            <person name="Wase N."/>
            <person name="Shu S."/>
            <person name="Jenkins J."/>
            <person name="Zhou B."/>
            <person name="Torres-Rodriguez J."/>
            <person name="Chen C."/>
            <person name="Sandor L."/>
            <person name="Plott C."/>
            <person name="Yoshinga Y."/>
            <person name="Daum C."/>
            <person name="Qi P."/>
            <person name="Barry K."/>
            <person name="Lipzen A."/>
            <person name="Berry L."/>
            <person name="Pedersen C."/>
            <person name="Gottilla T."/>
            <person name="Foltz A."/>
            <person name="Yu H."/>
            <person name="O'Malley R."/>
            <person name="Zhang C."/>
            <person name="Devos K."/>
            <person name="Sigmon B."/>
            <person name="Yu B."/>
            <person name="Obata T."/>
            <person name="Schmutz J."/>
            <person name="Schnable J."/>
        </authorList>
    </citation>
    <scope>NUCLEOTIDE SEQUENCE [LARGE SCALE GENOMIC DNA]</scope>
    <source>
        <strain evidence="2">cv. 540-79</strain>
    </source>
</reference>
<evidence type="ECO:0008006" key="3">
    <source>
        <dbReference type="Google" id="ProtNLM"/>
    </source>
</evidence>
<evidence type="ECO:0000313" key="1">
    <source>
        <dbReference type="EMBL" id="KAJ1256054.1"/>
    </source>
</evidence>
<dbReference type="Proteomes" id="UP001164776">
    <property type="component" value="Unassembled WGS sequence"/>
</dbReference>
<evidence type="ECO:0000313" key="2">
    <source>
        <dbReference type="Proteomes" id="UP001164776"/>
    </source>
</evidence>
<sequence>MAGAAAKRRRCTRGGITTLPEHALHEILSRVGNIKDLFMFAVTCRWWLRRFTDPDFLRELCPGAGEGHRARLLGFFLQKTRFDCRQSMVELREKQHASAFAPTFLPAPGSPLGPTDCALTSFIADDDGTFNYAEPLAARRGIVLMQLVPRTFEPGRHLLLGLCNPITGERQVLPPPESCIGICTNNPLDRDVHSYAIITAADIDRDGWKRPRSSSSGRFTFSQLLITTAHAGQLHLHSYSAATRSWSAPTVCLDSYCFSLLSVQVGTTRISMTKLPVRGGGKPLLCVSRDGKLAVTCVNPTHVTIWIQQADDDTPAAWPRTAFTIPLSVPSRILPPTFQPNEKWFDFNRGSMLALYRNSGVFIVDIEKKVMEKVMDCFQHLFVGKVNQTSVAYEMDLVEFFVLQLGGLCRGLNVNH</sequence>
<accession>A0A9W7XBU6</accession>
<dbReference type="PANTHER" id="PTHR35828">
    <property type="entry name" value="OS08G0203800 PROTEIN-RELATED"/>
    <property type="match status" value="1"/>
</dbReference>